<dbReference type="SUPFAM" id="SSF55729">
    <property type="entry name" value="Acyl-CoA N-acyltransferases (Nat)"/>
    <property type="match status" value="1"/>
</dbReference>
<name>A0ABW0NK85_9BURK</name>
<organism evidence="3 4">
    <name type="scientific">Caenimonas terrae</name>
    <dbReference type="NCBI Taxonomy" id="696074"/>
    <lineage>
        <taxon>Bacteria</taxon>
        <taxon>Pseudomonadati</taxon>
        <taxon>Pseudomonadota</taxon>
        <taxon>Betaproteobacteria</taxon>
        <taxon>Burkholderiales</taxon>
        <taxon>Comamonadaceae</taxon>
        <taxon>Caenimonas</taxon>
    </lineage>
</organism>
<accession>A0ABW0NK85</accession>
<evidence type="ECO:0000259" key="2">
    <source>
        <dbReference type="PROSITE" id="PS51186"/>
    </source>
</evidence>
<dbReference type="InterPro" id="IPR051531">
    <property type="entry name" value="N-acetyltransferase"/>
</dbReference>
<comment type="caution">
    <text evidence="3">The sequence shown here is derived from an EMBL/GenBank/DDBJ whole genome shotgun (WGS) entry which is preliminary data.</text>
</comment>
<keyword evidence="3" id="KW-0808">Transferase</keyword>
<sequence length="201" mass="22082">MATIPQGFTAIAPGLLTGRRVRLHPWTEADHAPFAALNADPVAMEFFPAPLTRAQSDALTVRINKAITQRGWGLWAAERLPADGRPALFMGFIGLGIPAADLPFQPCVEIGWRLARPFWGQGLATEGARLALRVGFEALALDDIVSFTTLRNTRSRAVMERLGMQESPAERFDHPSLPAGNPQRPHCLYRLPRARWSAAPQ</sequence>
<evidence type="ECO:0000313" key="3">
    <source>
        <dbReference type="EMBL" id="MFC5499792.1"/>
    </source>
</evidence>
<dbReference type="RefSeq" id="WP_376852042.1">
    <property type="nucleotide sequence ID" value="NZ_JBHSMF010000010.1"/>
</dbReference>
<proteinExistence type="predicted"/>
<dbReference type="PANTHER" id="PTHR43792:SF1">
    <property type="entry name" value="N-ACETYLTRANSFERASE DOMAIN-CONTAINING PROTEIN"/>
    <property type="match status" value="1"/>
</dbReference>
<evidence type="ECO:0000313" key="4">
    <source>
        <dbReference type="Proteomes" id="UP001596037"/>
    </source>
</evidence>
<dbReference type="PROSITE" id="PS51186">
    <property type="entry name" value="GNAT"/>
    <property type="match status" value="1"/>
</dbReference>
<dbReference type="GO" id="GO:0016746">
    <property type="term" value="F:acyltransferase activity"/>
    <property type="evidence" value="ECO:0007669"/>
    <property type="project" value="UniProtKB-KW"/>
</dbReference>
<dbReference type="EMBL" id="JBHSMF010000010">
    <property type="protein sequence ID" value="MFC5499792.1"/>
    <property type="molecule type" value="Genomic_DNA"/>
</dbReference>
<reference evidence="4" key="1">
    <citation type="journal article" date="2019" name="Int. J. Syst. Evol. Microbiol.">
        <title>The Global Catalogue of Microorganisms (GCM) 10K type strain sequencing project: providing services to taxonomists for standard genome sequencing and annotation.</title>
        <authorList>
            <consortium name="The Broad Institute Genomics Platform"/>
            <consortium name="The Broad Institute Genome Sequencing Center for Infectious Disease"/>
            <person name="Wu L."/>
            <person name="Ma J."/>
        </authorList>
    </citation>
    <scope>NUCLEOTIDE SEQUENCE [LARGE SCALE GENOMIC DNA]</scope>
    <source>
        <strain evidence="4">CCUG 57401</strain>
    </source>
</reference>
<gene>
    <name evidence="3" type="ORF">ACFPOE_19780</name>
</gene>
<keyword evidence="3" id="KW-0012">Acyltransferase</keyword>
<evidence type="ECO:0000256" key="1">
    <source>
        <dbReference type="SAM" id="MobiDB-lite"/>
    </source>
</evidence>
<dbReference type="PANTHER" id="PTHR43792">
    <property type="entry name" value="GNAT FAMILY, PUTATIVE (AFU_ORTHOLOGUE AFUA_3G00765)-RELATED-RELATED"/>
    <property type="match status" value="1"/>
</dbReference>
<keyword evidence="4" id="KW-1185">Reference proteome</keyword>
<dbReference type="EC" id="2.3.-.-" evidence="3"/>
<protein>
    <submittedName>
        <fullName evidence="3">GNAT family N-acetyltransferase</fullName>
        <ecNumber evidence="3">2.3.-.-</ecNumber>
    </submittedName>
</protein>
<dbReference type="Proteomes" id="UP001596037">
    <property type="component" value="Unassembled WGS sequence"/>
</dbReference>
<dbReference type="InterPro" id="IPR000182">
    <property type="entry name" value="GNAT_dom"/>
</dbReference>
<dbReference type="Gene3D" id="3.40.630.30">
    <property type="match status" value="1"/>
</dbReference>
<dbReference type="Pfam" id="PF13302">
    <property type="entry name" value="Acetyltransf_3"/>
    <property type="match status" value="1"/>
</dbReference>
<feature type="region of interest" description="Disordered" evidence="1">
    <location>
        <begin position="165"/>
        <end position="186"/>
    </location>
</feature>
<dbReference type="InterPro" id="IPR016181">
    <property type="entry name" value="Acyl_CoA_acyltransferase"/>
</dbReference>
<feature type="domain" description="N-acetyltransferase" evidence="2">
    <location>
        <begin position="21"/>
        <end position="194"/>
    </location>
</feature>